<evidence type="ECO:0000256" key="4">
    <source>
        <dbReference type="ARBA" id="ARBA00023136"/>
    </source>
</evidence>
<organism evidence="7 8">
    <name type="scientific">Electrophorus voltai</name>
    <dbReference type="NCBI Taxonomy" id="2609070"/>
    <lineage>
        <taxon>Eukaryota</taxon>
        <taxon>Metazoa</taxon>
        <taxon>Chordata</taxon>
        <taxon>Craniata</taxon>
        <taxon>Vertebrata</taxon>
        <taxon>Euteleostomi</taxon>
        <taxon>Actinopterygii</taxon>
        <taxon>Neopterygii</taxon>
        <taxon>Teleostei</taxon>
        <taxon>Ostariophysi</taxon>
        <taxon>Gymnotiformes</taxon>
        <taxon>Gymnotoidei</taxon>
        <taxon>Gymnotidae</taxon>
        <taxon>Electrophorus</taxon>
    </lineage>
</organism>
<evidence type="ECO:0000256" key="2">
    <source>
        <dbReference type="ARBA" id="ARBA00022692"/>
    </source>
</evidence>
<reference evidence="7" key="1">
    <citation type="submission" date="2023-03" db="EMBL/GenBank/DDBJ databases">
        <title>Electrophorus voltai genome.</title>
        <authorList>
            <person name="Bian C."/>
        </authorList>
    </citation>
    <scope>NUCLEOTIDE SEQUENCE</scope>
    <source>
        <strain evidence="7">CB-2022</strain>
        <tissue evidence="7">Muscle</tissue>
    </source>
</reference>
<comment type="subcellular location">
    <subcellularLocation>
        <location evidence="1">Membrane</location>
    </subcellularLocation>
</comment>
<dbReference type="PANTHER" id="PTHR16002:SF6">
    <property type="entry name" value="INSULIN-LIKE GROWTH FACTOR-BINDING PROTEIN 3 RECEPTOR"/>
    <property type="match status" value="1"/>
</dbReference>
<feature type="transmembrane region" description="Helical" evidence="5">
    <location>
        <begin position="263"/>
        <end position="283"/>
    </location>
</feature>
<sequence length="308" mass="33635">MAQWQPITNLKGLFVHHPPVAMFFLCLLVLSGAFISIGIYSENHDIKNPDITMDWNQMLTSFASLMFCTQLNNTELLNGKQEINSPPLLDHADVEITNTSSKNMGVTNVALLVPLVHIRDIGKQSTISATLLGSQLGLRGAAGKELLNISLFLHLQTQISNADSNSDLVQTLSNNVDTKPGASMSCLRITAPAHVLPQTPSPPECSLHDHLEKIMPPVRAFAIESYKQSSHNAAPCLSLEYTPDPKLTVLLTQEEKALARLHLMLASIMLLALCALMCTTGTLTCTRSCCLLASNLQIQKVMRINQLT</sequence>
<dbReference type="GO" id="GO:0016020">
    <property type="term" value="C:membrane"/>
    <property type="evidence" value="ECO:0007669"/>
    <property type="project" value="UniProtKB-SubCell"/>
</dbReference>
<feature type="transmembrane region" description="Helical" evidence="5">
    <location>
        <begin position="20"/>
        <end position="40"/>
    </location>
</feature>
<evidence type="ECO:0000313" key="7">
    <source>
        <dbReference type="EMBL" id="KAK1789750.1"/>
    </source>
</evidence>
<dbReference type="EMBL" id="JAROKS010000022">
    <property type="protein sequence ID" value="KAK1789750.1"/>
    <property type="molecule type" value="Genomic_DNA"/>
</dbReference>
<dbReference type="AlphaFoldDB" id="A0AAD9DNY4"/>
<evidence type="ECO:0000256" key="1">
    <source>
        <dbReference type="ARBA" id="ARBA00004370"/>
    </source>
</evidence>
<feature type="domain" description="TMEM248/TMEM219" evidence="6">
    <location>
        <begin position="10"/>
        <end position="250"/>
    </location>
</feature>
<dbReference type="Pfam" id="PF14940">
    <property type="entry name" value="TMEM219"/>
    <property type="match status" value="1"/>
</dbReference>
<dbReference type="PANTHER" id="PTHR16002">
    <property type="entry name" value="TRANSMEMBRANE PROTEIN 248-LIKE"/>
    <property type="match status" value="1"/>
</dbReference>
<accession>A0AAD9DNY4</accession>
<gene>
    <name evidence="7" type="ORF">P4O66_015652</name>
</gene>
<evidence type="ECO:0000256" key="3">
    <source>
        <dbReference type="ARBA" id="ARBA00022989"/>
    </source>
</evidence>
<name>A0AAD9DNY4_9TELE</name>
<keyword evidence="3 5" id="KW-1133">Transmembrane helix</keyword>
<keyword evidence="8" id="KW-1185">Reference proteome</keyword>
<dbReference type="InterPro" id="IPR039493">
    <property type="entry name" value="TMEM248/TMEM219"/>
</dbReference>
<protein>
    <recommendedName>
        <fullName evidence="6">TMEM248/TMEM219 domain-containing protein</fullName>
    </recommendedName>
</protein>
<evidence type="ECO:0000313" key="8">
    <source>
        <dbReference type="Proteomes" id="UP001239994"/>
    </source>
</evidence>
<evidence type="ECO:0000259" key="6">
    <source>
        <dbReference type="Pfam" id="PF14940"/>
    </source>
</evidence>
<keyword evidence="2 5" id="KW-0812">Transmembrane</keyword>
<dbReference type="Proteomes" id="UP001239994">
    <property type="component" value="Unassembled WGS sequence"/>
</dbReference>
<evidence type="ECO:0000256" key="5">
    <source>
        <dbReference type="SAM" id="Phobius"/>
    </source>
</evidence>
<proteinExistence type="predicted"/>
<keyword evidence="4 5" id="KW-0472">Membrane</keyword>
<comment type="caution">
    <text evidence="7">The sequence shown here is derived from an EMBL/GenBank/DDBJ whole genome shotgun (WGS) entry which is preliminary data.</text>
</comment>
<dbReference type="InterPro" id="IPR039587">
    <property type="entry name" value="TMEM248/TMEM219_dom"/>
</dbReference>